<proteinExistence type="predicted"/>
<dbReference type="Gene3D" id="3.40.50.1820">
    <property type="entry name" value="alpha/beta hydrolase"/>
    <property type="match status" value="1"/>
</dbReference>
<organism evidence="2 3">
    <name type="scientific">Pseudoalteromonas ruthenica</name>
    <dbReference type="NCBI Taxonomy" id="151081"/>
    <lineage>
        <taxon>Bacteria</taxon>
        <taxon>Pseudomonadati</taxon>
        <taxon>Pseudomonadota</taxon>
        <taxon>Gammaproteobacteria</taxon>
        <taxon>Alteromonadales</taxon>
        <taxon>Pseudoalteromonadaceae</taxon>
        <taxon>Pseudoalteromonas</taxon>
    </lineage>
</organism>
<evidence type="ECO:0000313" key="3">
    <source>
        <dbReference type="Proteomes" id="UP000305874"/>
    </source>
</evidence>
<sequence>MNAYLSSHNQEALFSQGIVVYCCFGEPHLICRPEHIPDDPMLGPAMAEFSAGVVFAEQFLHDLDPWRNNHLIISALYDYLNLTLLNGGSKPLHVQLCDVAQAMTDGRLVVYPLEDIAQHPSVVKRQLQKSDKTRSQQSSAEQPKRSSGADLASPQGKSTPSSSKAAVPASSSAGVIDGPSTSTPLPQVAEVPEQFDAVAARQQRYQQRKTLIADTRSLPGAEPAAQRLDFNNDNVVRAEAAQYVYRVDEYNRGHIDTLPEPPVGLKHLNAENTPELADAVFTDNDSGFGAALFESDITGEKMLTFRGTNNGVTGAADWKTNFMQGSGMETTQYNQAMELARRAEQLYQDDVIMVGHSLGGGLATSGVAVSGNKGYTFNSSGLHPKTSAREQGLPLEEVSKLIVSQAVDGDVLTMAQSLPVKGILTGAAGYLGGPVAGLATAAAIAGLDLIPKASGDMRSLPSLQGGTPIDRHGMDQVVEGIESQKQEDINTLNTIKDNYLG</sequence>
<dbReference type="Proteomes" id="UP000305874">
    <property type="component" value="Unassembled WGS sequence"/>
</dbReference>
<reference evidence="2 3" key="1">
    <citation type="submission" date="2017-12" db="EMBL/GenBank/DDBJ databases">
        <authorList>
            <person name="Paulsen S."/>
            <person name="Gram L.K."/>
        </authorList>
    </citation>
    <scope>NUCLEOTIDE SEQUENCE [LARGE SCALE GENOMIC DNA]</scope>
    <source>
        <strain evidence="2 3">S2897</strain>
    </source>
</reference>
<comment type="caution">
    <text evidence="2">The sequence shown here is derived from an EMBL/GenBank/DDBJ whole genome shotgun (WGS) entry which is preliminary data.</text>
</comment>
<dbReference type="InterPro" id="IPR029058">
    <property type="entry name" value="AB_hydrolase_fold"/>
</dbReference>
<dbReference type="RefSeq" id="WP_138548369.1">
    <property type="nucleotide sequence ID" value="NZ_PNCG01000011.1"/>
</dbReference>
<dbReference type="Pfam" id="PF26363">
    <property type="entry name" value="Phospholipase-like"/>
    <property type="match status" value="1"/>
</dbReference>
<evidence type="ECO:0000256" key="1">
    <source>
        <dbReference type="SAM" id="MobiDB-lite"/>
    </source>
</evidence>
<dbReference type="SUPFAM" id="SSF53474">
    <property type="entry name" value="alpha/beta-Hydrolases"/>
    <property type="match status" value="1"/>
</dbReference>
<evidence type="ECO:0008006" key="4">
    <source>
        <dbReference type="Google" id="ProtNLM"/>
    </source>
</evidence>
<name>A0A5S3Z4I3_9GAMM</name>
<feature type="compositionally biased region" description="Low complexity" evidence="1">
    <location>
        <begin position="157"/>
        <end position="173"/>
    </location>
</feature>
<dbReference type="AlphaFoldDB" id="A0A5S3Z4I3"/>
<protein>
    <recommendedName>
        <fullName evidence="4">Phospholipase</fullName>
    </recommendedName>
</protein>
<accession>A0A5S3Z4I3</accession>
<evidence type="ECO:0000313" key="2">
    <source>
        <dbReference type="EMBL" id="TMP86740.1"/>
    </source>
</evidence>
<reference evidence="3" key="2">
    <citation type="submission" date="2019-06" db="EMBL/GenBank/DDBJ databases">
        <title>Co-occurence of chitin degradation, pigmentation and bioactivity in marine Pseudoalteromonas.</title>
        <authorList>
            <person name="Sonnenschein E.C."/>
            <person name="Bech P.K."/>
        </authorList>
    </citation>
    <scope>NUCLEOTIDE SEQUENCE [LARGE SCALE GENOMIC DNA]</scope>
    <source>
        <strain evidence="3">S2897</strain>
    </source>
</reference>
<feature type="region of interest" description="Disordered" evidence="1">
    <location>
        <begin position="123"/>
        <end position="186"/>
    </location>
</feature>
<dbReference type="EMBL" id="PNCG01000011">
    <property type="protein sequence ID" value="TMP86740.1"/>
    <property type="molecule type" value="Genomic_DNA"/>
</dbReference>
<gene>
    <name evidence="2" type="ORF">CWC05_12045</name>
</gene>